<sequence length="601" mass="68845">MGATTPLVIVCVVLVSAVVGERRLSPAIQALADEYFSWRMKDMPEFASFVGIHDYDDQLDDMSLSAYQNRFEKSQIFFQRAVDLRMNTSTHEDELNLKILESELLTFIDGFPYYGFLAPLTFSEGVHVDLKRLISWMVFETTDDYEKLLSRYSKLPQQLSQIQMLMEEGVRQGIVNHAISMKGVSQNLGRYVVETAEESPLWEALIDFPEEFTEEQISQLQERGRIIITQQVSPAFQQLREFIDTKYTTRPEISVTSLPDGEARYNQLVRFHTSTSTPVPEIHQLGLEEVDRIEAEMAKIVAELGYNMSVPEFSSMIRNDSRFYYDDPDSLIEGFRNLVYDVINPRISDIFNNIPDAKLSVVPDPSPDGAGAFYLAGSYDGSRPGIFYVNTYHYDAQPKYSMMTLSLHEGNPGHHLQTSHSIESPNMPFFRRVTEDRNYCHSPSRFPINTAFGEGWGLYAESLGFDMNLFEDPYDRYGHYSDEIFRACRLVVDTGMHALGWTRKEAVEYMFRHTALARVEVENEIDRYITWPGQALAYKIGDLKIEELKAKARDILGLDFDIKEFHQVVLEAAGPLDLLEEEVNDWVTGKLVNVSQLPIKL</sequence>
<dbReference type="PANTHER" id="PTHR33361:SF2">
    <property type="entry name" value="DUF885 DOMAIN-CONTAINING PROTEIN"/>
    <property type="match status" value="1"/>
</dbReference>
<proteinExistence type="predicted"/>
<name>A0AAW0U962_SCYPA</name>
<feature type="chain" id="PRO_5044717098" description="DUF885 domain-containing protein" evidence="1">
    <location>
        <begin position="21"/>
        <end position="601"/>
    </location>
</feature>
<keyword evidence="1" id="KW-0732">Signal</keyword>
<evidence type="ECO:0008006" key="4">
    <source>
        <dbReference type="Google" id="ProtNLM"/>
    </source>
</evidence>
<dbReference type="EMBL" id="JARAKH010000018">
    <property type="protein sequence ID" value="KAK8395451.1"/>
    <property type="molecule type" value="Genomic_DNA"/>
</dbReference>
<reference evidence="2 3" key="1">
    <citation type="submission" date="2023-03" db="EMBL/GenBank/DDBJ databases">
        <title>High-quality genome of Scylla paramamosain provides insights in environmental adaptation.</title>
        <authorList>
            <person name="Zhang L."/>
        </authorList>
    </citation>
    <scope>NUCLEOTIDE SEQUENCE [LARGE SCALE GENOMIC DNA]</scope>
    <source>
        <strain evidence="2">LZ_2023a</strain>
        <tissue evidence="2">Muscle</tissue>
    </source>
</reference>
<keyword evidence="3" id="KW-1185">Reference proteome</keyword>
<gene>
    <name evidence="2" type="ORF">O3P69_006244</name>
</gene>
<evidence type="ECO:0000313" key="3">
    <source>
        <dbReference type="Proteomes" id="UP001487740"/>
    </source>
</evidence>
<dbReference type="PANTHER" id="PTHR33361">
    <property type="entry name" value="GLR0591 PROTEIN"/>
    <property type="match status" value="1"/>
</dbReference>
<dbReference type="InterPro" id="IPR010281">
    <property type="entry name" value="DUF885"/>
</dbReference>
<organism evidence="2 3">
    <name type="scientific">Scylla paramamosain</name>
    <name type="common">Mud crab</name>
    <dbReference type="NCBI Taxonomy" id="85552"/>
    <lineage>
        <taxon>Eukaryota</taxon>
        <taxon>Metazoa</taxon>
        <taxon>Ecdysozoa</taxon>
        <taxon>Arthropoda</taxon>
        <taxon>Crustacea</taxon>
        <taxon>Multicrustacea</taxon>
        <taxon>Malacostraca</taxon>
        <taxon>Eumalacostraca</taxon>
        <taxon>Eucarida</taxon>
        <taxon>Decapoda</taxon>
        <taxon>Pleocyemata</taxon>
        <taxon>Brachyura</taxon>
        <taxon>Eubrachyura</taxon>
        <taxon>Portunoidea</taxon>
        <taxon>Portunidae</taxon>
        <taxon>Portuninae</taxon>
        <taxon>Scylla</taxon>
    </lineage>
</organism>
<accession>A0AAW0U962</accession>
<evidence type="ECO:0000256" key="1">
    <source>
        <dbReference type="SAM" id="SignalP"/>
    </source>
</evidence>
<comment type="caution">
    <text evidence="2">The sequence shown here is derived from an EMBL/GenBank/DDBJ whole genome shotgun (WGS) entry which is preliminary data.</text>
</comment>
<protein>
    <recommendedName>
        <fullName evidence="4">DUF885 domain-containing protein</fullName>
    </recommendedName>
</protein>
<dbReference type="Proteomes" id="UP001487740">
    <property type="component" value="Unassembled WGS sequence"/>
</dbReference>
<evidence type="ECO:0000313" key="2">
    <source>
        <dbReference type="EMBL" id="KAK8395451.1"/>
    </source>
</evidence>
<dbReference type="Pfam" id="PF05960">
    <property type="entry name" value="DUF885"/>
    <property type="match status" value="1"/>
</dbReference>
<dbReference type="AlphaFoldDB" id="A0AAW0U962"/>
<dbReference type="EMBL" id="JARAKH010000018">
    <property type="protein sequence ID" value="KAK8395452.1"/>
    <property type="molecule type" value="Genomic_DNA"/>
</dbReference>
<feature type="signal peptide" evidence="1">
    <location>
        <begin position="1"/>
        <end position="20"/>
    </location>
</feature>